<proteinExistence type="predicted"/>
<dbReference type="InterPro" id="IPR032466">
    <property type="entry name" value="Metal_Hydrolase"/>
</dbReference>
<name>A0A918QAB5_9BACT</name>
<dbReference type="Gene3D" id="3.20.20.140">
    <property type="entry name" value="Metal-dependent hydrolases"/>
    <property type="match status" value="2"/>
</dbReference>
<evidence type="ECO:0000313" key="3">
    <source>
        <dbReference type="Proteomes" id="UP000619457"/>
    </source>
</evidence>
<gene>
    <name evidence="2" type="ORF">GCM10007049_34940</name>
</gene>
<evidence type="ECO:0000313" key="2">
    <source>
        <dbReference type="EMBL" id="GGZ38776.1"/>
    </source>
</evidence>
<dbReference type="SUPFAM" id="SSF51556">
    <property type="entry name" value="Metallo-dependent hydrolases"/>
    <property type="match status" value="1"/>
</dbReference>
<keyword evidence="3" id="KW-1185">Reference proteome</keyword>
<sequence>MPFFASSCNQSSQKTSTIPITTKVITHVNIIDVRDGSISRGHVVIDSGRIQQILRESEDESEVIQEAEIINGEGKFLLPGIAEMHAHLPSVIWNDPQMEEILFLYLSNGITTVRGMLGHPLHLELREKVKQGEMLGPRIYTSSPSLNGNTVTTPEEAIEQVKAYQKEGYDFLKLHPGLRLHVFDQIVTTANEVNIPFAGHVSTLVGIRHALHSKYASIDHMDGFLEGLVPEKEEVNSSQNGFFGYNFTMKADTSLLPDLVALSKENEVWVVPTQSLFTRWFSPSSAESLAREPEMKYIAPELIENWVTNKRNLVGNETYKPSQWEQFIELRKKILLQLQKNGYGLLLGSDAPQVFNVPGFSIQHEMQAMAAAGLSPLEILQTGTLNPAKFFDAENEFGEIKVGASADLILLNQNPLDNIKNMEQPEGVMVKGEWLSRQEIDRRLKEIDNRYDEAKIQ</sequence>
<dbReference type="GO" id="GO:0016810">
    <property type="term" value="F:hydrolase activity, acting on carbon-nitrogen (but not peptide) bonds"/>
    <property type="evidence" value="ECO:0007669"/>
    <property type="project" value="InterPro"/>
</dbReference>
<dbReference type="InterPro" id="IPR006680">
    <property type="entry name" value="Amidohydro-rel"/>
</dbReference>
<comment type="caution">
    <text evidence="2">The sequence shown here is derived from an EMBL/GenBank/DDBJ whole genome shotgun (WGS) entry which is preliminary data.</text>
</comment>
<feature type="domain" description="Amidohydrolase-related" evidence="1">
    <location>
        <begin position="76"/>
        <end position="434"/>
    </location>
</feature>
<accession>A0A918QAB5</accession>
<dbReference type="Proteomes" id="UP000619457">
    <property type="component" value="Unassembled WGS sequence"/>
</dbReference>
<dbReference type="InterPro" id="IPR011059">
    <property type="entry name" value="Metal-dep_hydrolase_composite"/>
</dbReference>
<dbReference type="InterPro" id="IPR051781">
    <property type="entry name" value="Metallo-dep_Hydrolase"/>
</dbReference>
<dbReference type="SUPFAM" id="SSF51338">
    <property type="entry name" value="Composite domain of metallo-dependent hydrolases"/>
    <property type="match status" value="1"/>
</dbReference>
<dbReference type="Pfam" id="PF01979">
    <property type="entry name" value="Amidohydro_1"/>
    <property type="match status" value="1"/>
</dbReference>
<reference evidence="2" key="1">
    <citation type="journal article" date="2014" name="Int. J. Syst. Evol. Microbiol.">
        <title>Complete genome sequence of Corynebacterium casei LMG S-19264T (=DSM 44701T), isolated from a smear-ripened cheese.</title>
        <authorList>
            <consortium name="US DOE Joint Genome Institute (JGI-PGF)"/>
            <person name="Walter F."/>
            <person name="Albersmeier A."/>
            <person name="Kalinowski J."/>
            <person name="Ruckert C."/>
        </authorList>
    </citation>
    <scope>NUCLEOTIDE SEQUENCE</scope>
    <source>
        <strain evidence="2">KCTC 12368</strain>
    </source>
</reference>
<protein>
    <submittedName>
        <fullName evidence="2">Amidohydrolase</fullName>
    </submittedName>
</protein>
<evidence type="ECO:0000259" key="1">
    <source>
        <dbReference type="Pfam" id="PF01979"/>
    </source>
</evidence>
<dbReference type="EMBL" id="BMWX01000008">
    <property type="protein sequence ID" value="GGZ38776.1"/>
    <property type="molecule type" value="Genomic_DNA"/>
</dbReference>
<dbReference type="Gene3D" id="2.30.40.10">
    <property type="entry name" value="Urease, subunit C, domain 1"/>
    <property type="match status" value="2"/>
</dbReference>
<dbReference type="AlphaFoldDB" id="A0A918QAB5"/>
<organism evidence="2 3">
    <name type="scientific">Echinicola pacifica</name>
    <dbReference type="NCBI Taxonomy" id="346377"/>
    <lineage>
        <taxon>Bacteria</taxon>
        <taxon>Pseudomonadati</taxon>
        <taxon>Bacteroidota</taxon>
        <taxon>Cytophagia</taxon>
        <taxon>Cytophagales</taxon>
        <taxon>Cyclobacteriaceae</taxon>
        <taxon>Echinicola</taxon>
    </lineage>
</organism>
<dbReference type="PANTHER" id="PTHR43135:SF3">
    <property type="entry name" value="ALPHA-D-RIBOSE 1-METHYLPHOSPHONATE 5-TRIPHOSPHATE DIPHOSPHATASE"/>
    <property type="match status" value="1"/>
</dbReference>
<dbReference type="PANTHER" id="PTHR43135">
    <property type="entry name" value="ALPHA-D-RIBOSE 1-METHYLPHOSPHONATE 5-TRIPHOSPHATE DIPHOSPHATASE"/>
    <property type="match status" value="1"/>
</dbReference>
<reference evidence="2" key="2">
    <citation type="submission" date="2020-09" db="EMBL/GenBank/DDBJ databases">
        <authorList>
            <person name="Sun Q."/>
            <person name="Kim S."/>
        </authorList>
    </citation>
    <scope>NUCLEOTIDE SEQUENCE</scope>
    <source>
        <strain evidence="2">KCTC 12368</strain>
    </source>
</reference>